<dbReference type="EMBL" id="CAUOFW020001092">
    <property type="protein sequence ID" value="CAK9141030.1"/>
    <property type="molecule type" value="Genomic_DNA"/>
</dbReference>
<evidence type="ECO:0000313" key="2">
    <source>
        <dbReference type="Proteomes" id="UP001642360"/>
    </source>
</evidence>
<feature type="non-terminal residue" evidence="1">
    <location>
        <position position="157"/>
    </location>
</feature>
<evidence type="ECO:0000313" key="1">
    <source>
        <dbReference type="EMBL" id="CAK9141030.1"/>
    </source>
</evidence>
<name>A0ABC8RBU9_9AQUA</name>
<dbReference type="AlphaFoldDB" id="A0ABC8RBU9"/>
<comment type="caution">
    <text evidence="1">The sequence shown here is derived from an EMBL/GenBank/DDBJ whole genome shotgun (WGS) entry which is preliminary data.</text>
</comment>
<proteinExistence type="predicted"/>
<reference evidence="1 2" key="1">
    <citation type="submission" date="2024-02" db="EMBL/GenBank/DDBJ databases">
        <authorList>
            <person name="Vignale AGUSTIN F."/>
            <person name="Sosa J E."/>
            <person name="Modenutti C."/>
        </authorList>
    </citation>
    <scope>NUCLEOTIDE SEQUENCE [LARGE SCALE GENOMIC DNA]</scope>
</reference>
<gene>
    <name evidence="1" type="ORF">ILEXP_LOCUS8551</name>
</gene>
<protein>
    <submittedName>
        <fullName evidence="1">Uncharacterized protein</fullName>
    </submittedName>
</protein>
<sequence>METGSSTKHGVGLDGGSAYEEASLGGAQGGFGMGDSPVIPSGGSRWGVGCSTGTLGTFGVISGVGKEFSSKPFRVTGGVWGVGELKGSAYEEASLGGAQGGFGMGDSPVIPSGGSRWGVGCSTGTLGTFGVISGVGKEFSSKPFRVTGGVWGVGELK</sequence>
<organism evidence="1 2">
    <name type="scientific">Ilex paraguariensis</name>
    <name type="common">yerba mate</name>
    <dbReference type="NCBI Taxonomy" id="185542"/>
    <lineage>
        <taxon>Eukaryota</taxon>
        <taxon>Viridiplantae</taxon>
        <taxon>Streptophyta</taxon>
        <taxon>Embryophyta</taxon>
        <taxon>Tracheophyta</taxon>
        <taxon>Spermatophyta</taxon>
        <taxon>Magnoliopsida</taxon>
        <taxon>eudicotyledons</taxon>
        <taxon>Gunneridae</taxon>
        <taxon>Pentapetalae</taxon>
        <taxon>asterids</taxon>
        <taxon>campanulids</taxon>
        <taxon>Aquifoliales</taxon>
        <taxon>Aquifoliaceae</taxon>
        <taxon>Ilex</taxon>
    </lineage>
</organism>
<dbReference type="Proteomes" id="UP001642360">
    <property type="component" value="Unassembled WGS sequence"/>
</dbReference>
<accession>A0ABC8RBU9</accession>
<keyword evidence="2" id="KW-1185">Reference proteome</keyword>